<dbReference type="RefSeq" id="WP_096364584.1">
    <property type="nucleotide sequence ID" value="NZ_AP018052.1"/>
</dbReference>
<dbReference type="PANTHER" id="PTHR37691">
    <property type="entry name" value="BLR3518 PROTEIN"/>
    <property type="match status" value="1"/>
</dbReference>
<gene>
    <name evidence="1" type="ORF">FOKN1_0603</name>
</gene>
<organism evidence="1 2">
    <name type="scientific">Thiohalobacter thiocyanaticus</name>
    <dbReference type="NCBI Taxonomy" id="585455"/>
    <lineage>
        <taxon>Bacteria</taxon>
        <taxon>Pseudomonadati</taxon>
        <taxon>Pseudomonadota</taxon>
        <taxon>Gammaproteobacteria</taxon>
        <taxon>Thiohalobacterales</taxon>
        <taxon>Thiohalobacteraceae</taxon>
        <taxon>Thiohalobacter</taxon>
    </lineage>
</organism>
<dbReference type="OrthoDB" id="8557943at2"/>
<reference evidence="1 2" key="1">
    <citation type="submission" date="2017-05" db="EMBL/GenBank/DDBJ databases">
        <title>Thiocyanate degradation by Thiohalobacter thiocyanaticus FOKN1.</title>
        <authorList>
            <person name="Oshiki M."/>
            <person name="Fukushima T."/>
            <person name="Kawano S."/>
            <person name="Nakagawa J."/>
        </authorList>
    </citation>
    <scope>NUCLEOTIDE SEQUENCE [LARGE SCALE GENOMIC DNA]</scope>
    <source>
        <strain evidence="1 2">FOKN1</strain>
    </source>
</reference>
<proteinExistence type="predicted"/>
<dbReference type="AlphaFoldDB" id="A0A1Z4VNC6"/>
<evidence type="ECO:0000313" key="2">
    <source>
        <dbReference type="Proteomes" id="UP000218765"/>
    </source>
</evidence>
<dbReference type="Proteomes" id="UP000218765">
    <property type="component" value="Chromosome"/>
</dbReference>
<dbReference type="EMBL" id="AP018052">
    <property type="protein sequence ID" value="BAZ93005.1"/>
    <property type="molecule type" value="Genomic_DNA"/>
</dbReference>
<sequence>MSSDDKLISDEHLNAFIDNQLDADEKSRILSTIKSDSELSHRACEIKRLRELVQHAYELPSERAEHSGHGRALRGPLQAVAAAALLVVGAAAGWISNAQLHPGNNDLDVKAMYLDEERAFQTAQVDEAPTVQGGRKILLHISSDDPQKLEQALDTTERLLQTYRARHMPVELELVANAGGLNLLRADISPFADRIEDLQFRYEELTFFACQTAINQMLEREHRDQVPPLLPQALTTPNALDQILTRLQEGWVYISV</sequence>
<dbReference type="Gene3D" id="3.40.1260.10">
    <property type="entry name" value="DsrEFH-like"/>
    <property type="match status" value="1"/>
</dbReference>
<keyword evidence="1" id="KW-0812">Transmembrane</keyword>
<keyword evidence="1" id="KW-0472">Membrane</keyword>
<name>A0A1Z4VNC6_9GAMM</name>
<dbReference type="SUPFAM" id="SSF75169">
    <property type="entry name" value="DsrEFH-like"/>
    <property type="match status" value="1"/>
</dbReference>
<dbReference type="KEGG" id="ttc:FOKN1_0603"/>
<evidence type="ECO:0000313" key="1">
    <source>
        <dbReference type="EMBL" id="BAZ93005.1"/>
    </source>
</evidence>
<accession>A0A1Z4VNC6</accession>
<keyword evidence="2" id="KW-1185">Reference proteome</keyword>
<dbReference type="InterPro" id="IPR027396">
    <property type="entry name" value="DsrEFH-like"/>
</dbReference>
<protein>
    <submittedName>
        <fullName evidence="1">Transmembrane anti-sigma factor</fullName>
    </submittedName>
</protein>
<dbReference type="PANTHER" id="PTHR37691:SF1">
    <property type="entry name" value="BLR3518 PROTEIN"/>
    <property type="match status" value="1"/>
</dbReference>